<dbReference type="Pfam" id="PF00672">
    <property type="entry name" value="HAMP"/>
    <property type="match status" value="1"/>
</dbReference>
<dbReference type="PANTHER" id="PTHR45138:SF9">
    <property type="entry name" value="DIGUANYLATE CYCLASE DGCM-RELATED"/>
    <property type="match status" value="1"/>
</dbReference>
<dbReference type="FunFam" id="3.30.70.270:FF:000001">
    <property type="entry name" value="Diguanylate cyclase domain protein"/>
    <property type="match status" value="1"/>
</dbReference>
<evidence type="ECO:0000259" key="2">
    <source>
        <dbReference type="PROSITE" id="PS50885"/>
    </source>
</evidence>
<dbReference type="InterPro" id="IPR000160">
    <property type="entry name" value="GGDEF_dom"/>
</dbReference>
<protein>
    <recommendedName>
        <fullName evidence="6">Diguanylate cyclase</fullName>
    </recommendedName>
</protein>
<name>A0AAU9E3V5_9FIRM</name>
<organism evidence="4 5">
    <name type="scientific">Helicovermis profundi</name>
    <dbReference type="NCBI Taxonomy" id="3065157"/>
    <lineage>
        <taxon>Bacteria</taxon>
        <taxon>Bacillati</taxon>
        <taxon>Bacillota</taxon>
        <taxon>Clostridia</taxon>
        <taxon>Helicovermis</taxon>
    </lineage>
</organism>
<evidence type="ECO:0000256" key="1">
    <source>
        <dbReference type="SAM" id="Phobius"/>
    </source>
</evidence>
<sequence>MKIKNKFIIVITIIGIISLSFGSILLNNIYKNSIIDEEKVKIEEITKLVSFYIDEHLYDMIRNVTTLSASPIFIKKLKESNEKYSSISLENRDSLLKDLNEKWKNERTENTEFTRSFMETDLSNYLNKQKSISNNYYGEIFVTNKYGLAVGLTNKLSTITHKYKYWWKACYNDGNPQVFLDDRGFDLSVDGYVIGIVVPIYDNNKFIGLLKANININDTLLKAINSYDKIYNTINISIVRSKGLIVARENTEPLSKSIDSSFIKYLNLPKVSKIENTNSYISIAPISNTFNSSGIAFGGSEYSIDHSKGNQNENWYVFTSVSKKEVLSKLSSITNKYFIILFITILSIILVSIYSSKIILKPLTILRDGVNKIGQGNFDYKIDIKSDNEIGQLAENFNEMVKQLKKTTTSKINLEKEINKRLLVEKKLFELSTIDELTSLYNRRAFNDHIRKALNRVKRYKEDICILMLDIDNFKNINDNFGHNAGDDILMDFSNFLINLARTSDIVARWGGDEFIMILPSSTLNDALSFANRLKKELSIVDFHISEKITTSIGITQINQNDELDILITRADEALYTSKNLGKNQVNFK</sequence>
<feature type="transmembrane region" description="Helical" evidence="1">
    <location>
        <begin position="337"/>
        <end position="355"/>
    </location>
</feature>
<proteinExistence type="predicted"/>
<reference evidence="4 5" key="1">
    <citation type="submission" date="2023-08" db="EMBL/GenBank/DDBJ databases">
        <title>Helicovermis profunda gen. nov., sp. nov., a novel mesophilic, fermentative bacterium within the Bacillota from a deep-sea hydrothermal vent chimney.</title>
        <authorList>
            <person name="Miyazaki U."/>
            <person name="Mizutani D."/>
            <person name="Hashimoto Y."/>
            <person name="Tame A."/>
            <person name="Sawayama S."/>
            <person name="Miyazaki J."/>
            <person name="Takai K."/>
            <person name="Nakagawa S."/>
        </authorList>
    </citation>
    <scope>NUCLEOTIDE SEQUENCE [LARGE SCALE GENOMIC DNA]</scope>
    <source>
        <strain evidence="4 5">S502</strain>
    </source>
</reference>
<dbReference type="EMBL" id="AP028654">
    <property type="protein sequence ID" value="BEP29078.1"/>
    <property type="molecule type" value="Genomic_DNA"/>
</dbReference>
<evidence type="ECO:0008006" key="6">
    <source>
        <dbReference type="Google" id="ProtNLM"/>
    </source>
</evidence>
<dbReference type="InterPro" id="IPR043128">
    <property type="entry name" value="Rev_trsase/Diguanyl_cyclase"/>
</dbReference>
<dbReference type="Proteomes" id="UP001321786">
    <property type="component" value="Chromosome"/>
</dbReference>
<dbReference type="KEGG" id="hprf:HLPR_14090"/>
<dbReference type="InterPro" id="IPR050469">
    <property type="entry name" value="Diguanylate_Cyclase"/>
</dbReference>
<feature type="domain" description="GGDEF" evidence="3">
    <location>
        <begin position="462"/>
        <end position="589"/>
    </location>
</feature>
<dbReference type="SUPFAM" id="SSF55073">
    <property type="entry name" value="Nucleotide cyclase"/>
    <property type="match status" value="1"/>
</dbReference>
<keyword evidence="1" id="KW-1133">Transmembrane helix</keyword>
<dbReference type="CDD" id="cd01949">
    <property type="entry name" value="GGDEF"/>
    <property type="match status" value="1"/>
</dbReference>
<dbReference type="GO" id="GO:0016020">
    <property type="term" value="C:membrane"/>
    <property type="evidence" value="ECO:0007669"/>
    <property type="project" value="InterPro"/>
</dbReference>
<dbReference type="GO" id="GO:0052621">
    <property type="term" value="F:diguanylate cyclase activity"/>
    <property type="evidence" value="ECO:0007669"/>
    <property type="project" value="TreeGrafter"/>
</dbReference>
<dbReference type="Gene3D" id="1.10.8.500">
    <property type="entry name" value="HAMP domain in histidine kinase"/>
    <property type="match status" value="1"/>
</dbReference>
<dbReference type="PANTHER" id="PTHR45138">
    <property type="entry name" value="REGULATORY COMPONENTS OF SENSORY TRANSDUCTION SYSTEM"/>
    <property type="match status" value="1"/>
</dbReference>
<dbReference type="InterPro" id="IPR029787">
    <property type="entry name" value="Nucleotide_cyclase"/>
</dbReference>
<dbReference type="SMART" id="SM00267">
    <property type="entry name" value="GGDEF"/>
    <property type="match status" value="1"/>
</dbReference>
<dbReference type="Gene3D" id="3.30.450.20">
    <property type="entry name" value="PAS domain"/>
    <property type="match status" value="1"/>
</dbReference>
<dbReference type="SUPFAM" id="SSF158472">
    <property type="entry name" value="HAMP domain-like"/>
    <property type="match status" value="1"/>
</dbReference>
<evidence type="ECO:0000313" key="5">
    <source>
        <dbReference type="Proteomes" id="UP001321786"/>
    </source>
</evidence>
<feature type="transmembrane region" description="Helical" evidence="1">
    <location>
        <begin position="7"/>
        <end position="26"/>
    </location>
</feature>
<dbReference type="SMART" id="SM00304">
    <property type="entry name" value="HAMP"/>
    <property type="match status" value="1"/>
</dbReference>
<dbReference type="PROSITE" id="PS50887">
    <property type="entry name" value="GGDEF"/>
    <property type="match status" value="1"/>
</dbReference>
<dbReference type="RefSeq" id="WP_338534746.1">
    <property type="nucleotide sequence ID" value="NZ_AP028654.1"/>
</dbReference>
<keyword evidence="1" id="KW-0812">Transmembrane</keyword>
<keyword evidence="5" id="KW-1185">Reference proteome</keyword>
<evidence type="ECO:0000259" key="3">
    <source>
        <dbReference type="PROSITE" id="PS50887"/>
    </source>
</evidence>
<dbReference type="AlphaFoldDB" id="A0AAU9E3V5"/>
<dbReference type="CDD" id="cd06225">
    <property type="entry name" value="HAMP"/>
    <property type="match status" value="1"/>
</dbReference>
<accession>A0AAU9E3V5</accession>
<dbReference type="PROSITE" id="PS50885">
    <property type="entry name" value="HAMP"/>
    <property type="match status" value="1"/>
</dbReference>
<dbReference type="Pfam" id="PF00990">
    <property type="entry name" value="GGDEF"/>
    <property type="match status" value="1"/>
</dbReference>
<evidence type="ECO:0000313" key="4">
    <source>
        <dbReference type="EMBL" id="BEP29078.1"/>
    </source>
</evidence>
<dbReference type="GO" id="GO:0007165">
    <property type="term" value="P:signal transduction"/>
    <property type="evidence" value="ECO:0007669"/>
    <property type="project" value="InterPro"/>
</dbReference>
<feature type="domain" description="HAMP" evidence="2">
    <location>
        <begin position="357"/>
        <end position="409"/>
    </location>
</feature>
<gene>
    <name evidence="4" type="ORF">HLPR_14090</name>
</gene>
<keyword evidence="1" id="KW-0472">Membrane</keyword>
<dbReference type="NCBIfam" id="TIGR00254">
    <property type="entry name" value="GGDEF"/>
    <property type="match status" value="1"/>
</dbReference>
<dbReference type="InterPro" id="IPR003660">
    <property type="entry name" value="HAMP_dom"/>
</dbReference>
<dbReference type="Gene3D" id="3.30.70.270">
    <property type="match status" value="1"/>
</dbReference>